<keyword evidence="3" id="KW-0158">Chromosome</keyword>
<evidence type="ECO:0000313" key="11">
    <source>
        <dbReference type="EMBL" id="KAK5953372.1"/>
    </source>
</evidence>
<gene>
    <name evidence="11" type="ORF">OHC33_005316</name>
</gene>
<keyword evidence="12" id="KW-1185">Reference proteome</keyword>
<evidence type="ECO:0000313" key="12">
    <source>
        <dbReference type="Proteomes" id="UP001316803"/>
    </source>
</evidence>
<evidence type="ECO:0000256" key="2">
    <source>
        <dbReference type="ARBA" id="ARBA00004629"/>
    </source>
</evidence>
<dbReference type="GO" id="GO:0051301">
    <property type="term" value="P:cell division"/>
    <property type="evidence" value="ECO:0007669"/>
    <property type="project" value="UniProtKB-KW"/>
</dbReference>
<evidence type="ECO:0000256" key="5">
    <source>
        <dbReference type="ARBA" id="ARBA00022776"/>
    </source>
</evidence>
<dbReference type="GO" id="GO:0000444">
    <property type="term" value="C:MIS12/MIND type complex"/>
    <property type="evidence" value="ECO:0007669"/>
    <property type="project" value="InterPro"/>
</dbReference>
<sequence length="237" mass="26134">MATTRASASPSPPPSAPIVDPAAIPSHRFAALRKVYTSALRATLSTNSYPNFASCFPTPATYCPRALEGVWKQLNTRLEEECIKDFEKISQERDVERSLGAWEQLIEDAKVRKAQQGEAQGRDIHTTNGATSLAGEQRPMHLLSAQELYAAHLTPTLVKAERELQGKLDGVQQGNKDMMGKIEEQKAEMQRLVEQLEKMVEDVEGAAQAVENDAMREDLQKGVQGLDRADEDVKMSG</sequence>
<reference evidence="11 12" key="1">
    <citation type="submission" date="2022-12" db="EMBL/GenBank/DDBJ databases">
        <title>Genomic features and morphological characterization of a novel Knufia sp. strain isolated from spacecraft assembly facility.</title>
        <authorList>
            <person name="Teixeira M."/>
            <person name="Chander A.M."/>
            <person name="Stajich J.E."/>
            <person name="Venkateswaran K."/>
        </authorList>
    </citation>
    <scope>NUCLEOTIDE SEQUENCE [LARGE SCALE GENOMIC DNA]</scope>
    <source>
        <strain evidence="11 12">FJI-L2-BK-P2</strain>
    </source>
</reference>
<evidence type="ECO:0000256" key="7">
    <source>
        <dbReference type="ARBA" id="ARBA00023242"/>
    </source>
</evidence>
<dbReference type="Proteomes" id="UP001316803">
    <property type="component" value="Unassembled WGS sequence"/>
</dbReference>
<dbReference type="GO" id="GO:0005634">
    <property type="term" value="C:nucleus"/>
    <property type="evidence" value="ECO:0007669"/>
    <property type="project" value="UniProtKB-SubCell"/>
</dbReference>
<evidence type="ECO:0000256" key="10">
    <source>
        <dbReference type="SAM" id="MobiDB-lite"/>
    </source>
</evidence>
<comment type="subcellular location">
    <subcellularLocation>
        <location evidence="2">Chromosome</location>
        <location evidence="2">Centromere</location>
        <location evidence="2">Kinetochore</location>
    </subcellularLocation>
    <subcellularLocation>
        <location evidence="1">Nucleus</location>
    </subcellularLocation>
</comment>
<accession>A0AAN8I3Y9</accession>
<dbReference type="EMBL" id="JAKLMC020000011">
    <property type="protein sequence ID" value="KAK5953372.1"/>
    <property type="molecule type" value="Genomic_DNA"/>
</dbReference>
<evidence type="ECO:0000256" key="4">
    <source>
        <dbReference type="ARBA" id="ARBA00022618"/>
    </source>
</evidence>
<evidence type="ECO:0000256" key="8">
    <source>
        <dbReference type="ARBA" id="ARBA00023306"/>
    </source>
</evidence>
<feature type="compositionally biased region" description="Basic and acidic residues" evidence="10">
    <location>
        <begin position="227"/>
        <end position="237"/>
    </location>
</feature>
<feature type="region of interest" description="Disordered" evidence="10">
    <location>
        <begin position="210"/>
        <end position="237"/>
    </location>
</feature>
<keyword evidence="5" id="KW-0498">Mitosis</keyword>
<proteinExistence type="predicted"/>
<keyword evidence="9" id="KW-0137">Centromere</keyword>
<keyword evidence="7" id="KW-0539">Nucleus</keyword>
<evidence type="ECO:0000256" key="6">
    <source>
        <dbReference type="ARBA" id="ARBA00022838"/>
    </source>
</evidence>
<dbReference type="Pfam" id="PF03980">
    <property type="entry name" value="Nnf1"/>
    <property type="match status" value="1"/>
</dbReference>
<name>A0AAN8I3Y9_9EURO</name>
<dbReference type="PANTHER" id="PTHR15459">
    <property type="entry name" value="POLYAMINE-MODULATED FACTOR 1"/>
    <property type="match status" value="1"/>
</dbReference>
<feature type="region of interest" description="Disordered" evidence="10">
    <location>
        <begin position="1"/>
        <end position="20"/>
    </location>
</feature>
<keyword evidence="4" id="KW-0132">Cell division</keyword>
<keyword evidence="8" id="KW-0131">Cell cycle</keyword>
<protein>
    <recommendedName>
        <fullName evidence="13">MIND kinetochore complex component Nnf1</fullName>
    </recommendedName>
</protein>
<evidence type="ECO:0008006" key="13">
    <source>
        <dbReference type="Google" id="ProtNLM"/>
    </source>
</evidence>
<keyword evidence="6" id="KW-0995">Kinetochore</keyword>
<evidence type="ECO:0000256" key="3">
    <source>
        <dbReference type="ARBA" id="ARBA00022454"/>
    </source>
</evidence>
<organism evidence="11 12">
    <name type="scientific">Knufia fluminis</name>
    <dbReference type="NCBI Taxonomy" id="191047"/>
    <lineage>
        <taxon>Eukaryota</taxon>
        <taxon>Fungi</taxon>
        <taxon>Dikarya</taxon>
        <taxon>Ascomycota</taxon>
        <taxon>Pezizomycotina</taxon>
        <taxon>Eurotiomycetes</taxon>
        <taxon>Chaetothyriomycetidae</taxon>
        <taxon>Chaetothyriales</taxon>
        <taxon>Trichomeriaceae</taxon>
        <taxon>Knufia</taxon>
    </lineage>
</organism>
<dbReference type="InterPro" id="IPR007128">
    <property type="entry name" value="PMF1/Nnf1"/>
</dbReference>
<dbReference type="PANTHER" id="PTHR15459:SF3">
    <property type="entry name" value="POLYAMINE-MODULATED FACTOR 1"/>
    <property type="match status" value="1"/>
</dbReference>
<dbReference type="GO" id="GO:0007059">
    <property type="term" value="P:chromosome segregation"/>
    <property type="evidence" value="ECO:0007669"/>
    <property type="project" value="TreeGrafter"/>
</dbReference>
<evidence type="ECO:0000256" key="1">
    <source>
        <dbReference type="ARBA" id="ARBA00004123"/>
    </source>
</evidence>
<dbReference type="AlphaFoldDB" id="A0AAN8I3Y9"/>
<evidence type="ECO:0000256" key="9">
    <source>
        <dbReference type="ARBA" id="ARBA00023328"/>
    </source>
</evidence>
<comment type="caution">
    <text evidence="11">The sequence shown here is derived from an EMBL/GenBank/DDBJ whole genome shotgun (WGS) entry which is preliminary data.</text>
</comment>